<dbReference type="InParanoid" id="A0A1D2VLU0"/>
<organism evidence="4 5">
    <name type="scientific">Ascoidea rubescens DSM 1968</name>
    <dbReference type="NCBI Taxonomy" id="1344418"/>
    <lineage>
        <taxon>Eukaryota</taxon>
        <taxon>Fungi</taxon>
        <taxon>Dikarya</taxon>
        <taxon>Ascomycota</taxon>
        <taxon>Saccharomycotina</taxon>
        <taxon>Saccharomycetes</taxon>
        <taxon>Ascoideaceae</taxon>
        <taxon>Ascoidea</taxon>
    </lineage>
</organism>
<dbReference type="Gene3D" id="1.10.555.10">
    <property type="entry name" value="Rho GTPase activation protein"/>
    <property type="match status" value="1"/>
</dbReference>
<keyword evidence="5" id="KW-1185">Reference proteome</keyword>
<dbReference type="SUPFAM" id="SSF48350">
    <property type="entry name" value="GTPase activation domain, GAP"/>
    <property type="match status" value="1"/>
</dbReference>
<dbReference type="RefSeq" id="XP_020048834.1">
    <property type="nucleotide sequence ID" value="XM_020192857.1"/>
</dbReference>
<dbReference type="PANTHER" id="PTHR15228">
    <property type="entry name" value="SPERMATHECAL PHYSIOLOGY VARIANT"/>
    <property type="match status" value="1"/>
</dbReference>
<dbReference type="GO" id="GO:0007165">
    <property type="term" value="P:signal transduction"/>
    <property type="evidence" value="ECO:0007669"/>
    <property type="project" value="InterPro"/>
</dbReference>
<evidence type="ECO:0000313" key="4">
    <source>
        <dbReference type="EMBL" id="ODV62527.1"/>
    </source>
</evidence>
<accession>A0A1D2VLU0</accession>
<feature type="non-terminal residue" evidence="4">
    <location>
        <position position="271"/>
    </location>
</feature>
<evidence type="ECO:0000259" key="3">
    <source>
        <dbReference type="PROSITE" id="PS50238"/>
    </source>
</evidence>
<gene>
    <name evidence="4" type="ORF">ASCRUDRAFT_74889</name>
</gene>
<evidence type="ECO:0000256" key="1">
    <source>
        <dbReference type="ARBA" id="ARBA00022468"/>
    </source>
</evidence>
<feature type="domain" description="Rho-GAP" evidence="3">
    <location>
        <begin position="193"/>
        <end position="271"/>
    </location>
</feature>
<proteinExistence type="predicted"/>
<dbReference type="OrthoDB" id="3196451at2759"/>
<evidence type="ECO:0000313" key="5">
    <source>
        <dbReference type="Proteomes" id="UP000095038"/>
    </source>
</evidence>
<dbReference type="InterPro" id="IPR008936">
    <property type="entry name" value="Rho_GTPase_activation_prot"/>
</dbReference>
<sequence length="271" mass="30156">MGSGDPSVRSSLWASIKKLTNDDHHDNSNNSKFEHDVPQSLDSNNLKVNNSLNINIVNTNTSTNTKTNSNLTADLSLNSSRPKFFYASRSSNNVRPHDIYPSTSQSSLINKSSEKLIRSKRDSFLANNNILNNNNNILNHKTNNTNLNINNYISKNINNDNNLLNQQNVFGVTLERSIQIAPAKISVASNNPNELLEYGKIPIVVAKCGNFLKLNGLDVEGIYRLGGSAKRVKSLQLIFNTPPDYGKKLDWNGYTVHDAASLLRRYLNSLP</sequence>
<dbReference type="GO" id="GO:0060237">
    <property type="term" value="P:regulation of fungal-type cell wall organization"/>
    <property type="evidence" value="ECO:0007669"/>
    <property type="project" value="TreeGrafter"/>
</dbReference>
<feature type="region of interest" description="Disordered" evidence="2">
    <location>
        <begin position="20"/>
        <end position="45"/>
    </location>
</feature>
<dbReference type="PANTHER" id="PTHR15228:SF25">
    <property type="entry name" value="F-BAR DOMAIN-CONTAINING PROTEIN"/>
    <property type="match status" value="1"/>
</dbReference>
<protein>
    <submittedName>
        <fullName evidence="4">RhoGAP-domain-containing protein</fullName>
    </submittedName>
</protein>
<dbReference type="STRING" id="1344418.A0A1D2VLU0"/>
<dbReference type="GeneID" id="30966493"/>
<dbReference type="InterPro" id="IPR051025">
    <property type="entry name" value="RhoGAP"/>
</dbReference>
<dbReference type="AlphaFoldDB" id="A0A1D2VLU0"/>
<dbReference type="GO" id="GO:0005938">
    <property type="term" value="C:cell cortex"/>
    <property type="evidence" value="ECO:0007669"/>
    <property type="project" value="TreeGrafter"/>
</dbReference>
<reference evidence="5" key="1">
    <citation type="submission" date="2016-05" db="EMBL/GenBank/DDBJ databases">
        <title>Comparative genomics of biotechnologically important yeasts.</title>
        <authorList>
            <consortium name="DOE Joint Genome Institute"/>
            <person name="Riley R."/>
            <person name="Haridas S."/>
            <person name="Wolfe K.H."/>
            <person name="Lopes M.R."/>
            <person name="Hittinger C.T."/>
            <person name="Goker M."/>
            <person name="Salamov A."/>
            <person name="Wisecaver J."/>
            <person name="Long T.M."/>
            <person name="Aerts A.L."/>
            <person name="Barry K."/>
            <person name="Choi C."/>
            <person name="Clum A."/>
            <person name="Coughlan A.Y."/>
            <person name="Deshpande S."/>
            <person name="Douglass A.P."/>
            <person name="Hanson S.J."/>
            <person name="Klenk H.-P."/>
            <person name="Labutti K."/>
            <person name="Lapidus A."/>
            <person name="Lindquist E."/>
            <person name="Lipzen A."/>
            <person name="Meier-Kolthoff J.P."/>
            <person name="Ohm R.A."/>
            <person name="Otillar R.P."/>
            <person name="Pangilinan J."/>
            <person name="Peng Y."/>
            <person name="Rokas A."/>
            <person name="Rosa C.A."/>
            <person name="Scheuner C."/>
            <person name="Sibirny A.A."/>
            <person name="Slot J.C."/>
            <person name="Stielow J.B."/>
            <person name="Sun H."/>
            <person name="Kurtzman C.P."/>
            <person name="Blackwell M."/>
            <person name="Grigoriev I.V."/>
            <person name="Jeffries T.W."/>
        </authorList>
    </citation>
    <scope>NUCLEOTIDE SEQUENCE [LARGE SCALE GENOMIC DNA]</scope>
    <source>
        <strain evidence="5">DSM 1968</strain>
    </source>
</reference>
<evidence type="ECO:0000256" key="2">
    <source>
        <dbReference type="SAM" id="MobiDB-lite"/>
    </source>
</evidence>
<dbReference type="GO" id="GO:0005096">
    <property type="term" value="F:GTPase activator activity"/>
    <property type="evidence" value="ECO:0007669"/>
    <property type="project" value="UniProtKB-KW"/>
</dbReference>
<dbReference type="InterPro" id="IPR000198">
    <property type="entry name" value="RhoGAP_dom"/>
</dbReference>
<feature type="compositionally biased region" description="Basic and acidic residues" evidence="2">
    <location>
        <begin position="20"/>
        <end position="37"/>
    </location>
</feature>
<dbReference type="Pfam" id="PF00620">
    <property type="entry name" value="RhoGAP"/>
    <property type="match status" value="1"/>
</dbReference>
<keyword evidence="1" id="KW-0343">GTPase activation</keyword>
<dbReference type="PROSITE" id="PS50238">
    <property type="entry name" value="RHOGAP"/>
    <property type="match status" value="1"/>
</dbReference>
<dbReference type="Proteomes" id="UP000095038">
    <property type="component" value="Unassembled WGS sequence"/>
</dbReference>
<dbReference type="EMBL" id="KV454477">
    <property type="protein sequence ID" value="ODV62527.1"/>
    <property type="molecule type" value="Genomic_DNA"/>
</dbReference>
<name>A0A1D2VLU0_9ASCO</name>